<keyword evidence="1" id="KW-0732">Signal</keyword>
<organism evidence="2 3">
    <name type="scientific">Kineosporia succinea</name>
    <dbReference type="NCBI Taxonomy" id="84632"/>
    <lineage>
        <taxon>Bacteria</taxon>
        <taxon>Bacillati</taxon>
        <taxon>Actinomycetota</taxon>
        <taxon>Actinomycetes</taxon>
        <taxon>Kineosporiales</taxon>
        <taxon>Kineosporiaceae</taxon>
        <taxon>Kineosporia</taxon>
    </lineage>
</organism>
<comment type="caution">
    <text evidence="2">The sequence shown here is derived from an EMBL/GenBank/DDBJ whole genome shotgun (WGS) entry which is preliminary data.</text>
</comment>
<dbReference type="Proteomes" id="UP001235712">
    <property type="component" value="Unassembled WGS sequence"/>
</dbReference>
<evidence type="ECO:0000313" key="2">
    <source>
        <dbReference type="EMBL" id="MDP9830403.1"/>
    </source>
</evidence>
<feature type="chain" id="PRO_5046864048" evidence="1">
    <location>
        <begin position="28"/>
        <end position="114"/>
    </location>
</feature>
<protein>
    <submittedName>
        <fullName evidence="2">Uncharacterized protein</fullName>
    </submittedName>
</protein>
<accession>A0ABT9PCI6</accession>
<feature type="signal peptide" evidence="1">
    <location>
        <begin position="1"/>
        <end position="27"/>
    </location>
</feature>
<sequence length="114" mass="11475">MKMKSLAAGMLTAGAVASLGVIGSADAAQAAACGTSHSVTNAGAKSQYSISCSGGKVYVSGSVTDTDADGKCAQVKAQIIGTWFYSAKACPEGQTKYFSWSHIGSSAAVYTYTV</sequence>
<proteinExistence type="predicted"/>
<evidence type="ECO:0000256" key="1">
    <source>
        <dbReference type="SAM" id="SignalP"/>
    </source>
</evidence>
<dbReference type="RefSeq" id="WP_307249475.1">
    <property type="nucleotide sequence ID" value="NZ_JAUSQZ010000001.1"/>
</dbReference>
<gene>
    <name evidence="2" type="ORF">J2S57_006152</name>
</gene>
<reference evidence="2 3" key="1">
    <citation type="submission" date="2023-07" db="EMBL/GenBank/DDBJ databases">
        <title>Sequencing the genomes of 1000 actinobacteria strains.</title>
        <authorList>
            <person name="Klenk H.-P."/>
        </authorList>
    </citation>
    <scope>NUCLEOTIDE SEQUENCE [LARGE SCALE GENOMIC DNA]</scope>
    <source>
        <strain evidence="2 3">DSM 44388</strain>
    </source>
</reference>
<keyword evidence="3" id="KW-1185">Reference proteome</keyword>
<name>A0ABT9PCI6_9ACTN</name>
<dbReference type="EMBL" id="JAUSQZ010000001">
    <property type="protein sequence ID" value="MDP9830403.1"/>
    <property type="molecule type" value="Genomic_DNA"/>
</dbReference>
<evidence type="ECO:0000313" key="3">
    <source>
        <dbReference type="Proteomes" id="UP001235712"/>
    </source>
</evidence>